<dbReference type="SUPFAM" id="SSF102114">
    <property type="entry name" value="Radical SAM enzymes"/>
    <property type="match status" value="1"/>
</dbReference>
<evidence type="ECO:0000256" key="3">
    <source>
        <dbReference type="ARBA" id="ARBA00023004"/>
    </source>
</evidence>
<dbReference type="AlphaFoldDB" id="A7YXX1"/>
<dbReference type="EMBL" id="EF134136">
    <property type="protein sequence ID" value="ABV22250.1"/>
    <property type="molecule type" value="mRNA"/>
</dbReference>
<protein>
    <submittedName>
        <fullName evidence="6">Metallo cofactor biosynthesis protein</fullName>
    </submittedName>
</protein>
<accession>A7YXX1</accession>
<proteinExistence type="evidence at transcript level"/>
<evidence type="ECO:0000256" key="1">
    <source>
        <dbReference type="ARBA" id="ARBA00022691"/>
    </source>
</evidence>
<dbReference type="Gene3D" id="3.20.20.70">
    <property type="entry name" value="Aldolase class I"/>
    <property type="match status" value="1"/>
</dbReference>
<dbReference type="Pfam" id="PF04055">
    <property type="entry name" value="Radical_SAM"/>
    <property type="match status" value="1"/>
</dbReference>
<reference evidence="6" key="1">
    <citation type="journal article" date="2007" name="Proc. Natl. Acad. Sci. U.S.A.">
        <title>Spliced leader RNA trans-splicing in dinoflagellates.</title>
        <authorList>
            <person name="Zhang H."/>
            <person name="Hou Y."/>
            <person name="Miranda L."/>
            <person name="Campbell D.A."/>
            <person name="Sturm N.R."/>
            <person name="Gaasterland T."/>
            <person name="Lin S."/>
        </authorList>
    </citation>
    <scope>NUCLEOTIDE SEQUENCE</scope>
    <source>
        <strain evidence="6">CCMP1975</strain>
    </source>
</reference>
<evidence type="ECO:0000256" key="4">
    <source>
        <dbReference type="ARBA" id="ARBA00023014"/>
    </source>
</evidence>
<dbReference type="InterPro" id="IPR007197">
    <property type="entry name" value="rSAM"/>
</dbReference>
<organism evidence="6">
    <name type="scientific">Karlodinium veneficum</name>
    <name type="common">Dinoflagellate</name>
    <name type="synonym">Karlodinium micrum</name>
    <dbReference type="NCBI Taxonomy" id="407301"/>
    <lineage>
        <taxon>Eukaryota</taxon>
        <taxon>Sar</taxon>
        <taxon>Alveolata</taxon>
        <taxon>Dinophyceae</taxon>
        <taxon>Gymnodiniales</taxon>
        <taxon>Kareniaceae</taxon>
        <taxon>Karlodinium</taxon>
    </lineage>
</organism>
<evidence type="ECO:0000313" key="6">
    <source>
        <dbReference type="EMBL" id="ABV22250.1"/>
    </source>
</evidence>
<keyword evidence="2" id="KW-0479">Metal-binding</keyword>
<dbReference type="GO" id="GO:0003824">
    <property type="term" value="F:catalytic activity"/>
    <property type="evidence" value="ECO:0007669"/>
    <property type="project" value="InterPro"/>
</dbReference>
<sequence>MASILAHSYRTFRISRLTFPSECSIRFGRNGGFKIPPRLFCTNNASLPGVTYCFGGNVYVSLTNESNAQLTMLAANGPGFTFPPGTGFEALPTGEEPTGHEAASKALQECHRLDNEEGAKEGGREIVFAGLGEPLVRVPALLESLQDLHGRPEVSRIRLNTNGLVHSRDASSVAKSLKAAGLSSVCVQLQTACPDQYQELVRPKGGLGFADACNFVRALTEAGFRVQCSVVAHPDVDVDAARSLAIKELGADSFQSRPYFP</sequence>
<dbReference type="InterPro" id="IPR058240">
    <property type="entry name" value="rSAM_sf"/>
</dbReference>
<keyword evidence="1" id="KW-0949">S-adenosyl-L-methionine</keyword>
<dbReference type="GO" id="GO:0046872">
    <property type="term" value="F:metal ion binding"/>
    <property type="evidence" value="ECO:0007669"/>
    <property type="project" value="UniProtKB-KW"/>
</dbReference>
<name>A7YXX1_KARVE</name>
<keyword evidence="4" id="KW-0411">Iron-sulfur</keyword>
<dbReference type="CDD" id="cd01335">
    <property type="entry name" value="Radical_SAM"/>
    <property type="match status" value="1"/>
</dbReference>
<evidence type="ECO:0000256" key="2">
    <source>
        <dbReference type="ARBA" id="ARBA00022723"/>
    </source>
</evidence>
<evidence type="ECO:0000259" key="5">
    <source>
        <dbReference type="Pfam" id="PF04055"/>
    </source>
</evidence>
<keyword evidence="3" id="KW-0408">Iron</keyword>
<feature type="domain" description="Radical SAM core" evidence="5">
    <location>
        <begin position="119"/>
        <end position="230"/>
    </location>
</feature>
<dbReference type="InterPro" id="IPR013785">
    <property type="entry name" value="Aldolase_TIM"/>
</dbReference>
<dbReference type="GO" id="GO:0051536">
    <property type="term" value="F:iron-sulfur cluster binding"/>
    <property type="evidence" value="ECO:0007669"/>
    <property type="project" value="UniProtKB-KW"/>
</dbReference>